<sequence length="267" mass="29383">MKNSLLPLALLLATASFAAQAQTSDFVELIPSVYLQKDLTASVGLGVIDLPKYVDGSEQHIKPLPLVDLQWKSGVFFSTVSGFGYNFSDTVRMQYGVRLGLLAYQEQSKTNRDTGPGNTPTDVEPGAFFNFLITERFTFLSTLSTGAGSQHERNGTLANVGLRYIERLSDQDRYYLILGSTWANARYMQSYYGVTPEQASAYHFPVYNASAGSQKVKLSFGWDHALNKDWSLIAGGTVWKPLGAAADSPLASNKALHQLYGAAYYRF</sequence>
<name>A0A4R5W5J5_9BURK</name>
<evidence type="ECO:0000256" key="4">
    <source>
        <dbReference type="ARBA" id="ARBA00023136"/>
    </source>
</evidence>
<dbReference type="Proteomes" id="UP000294829">
    <property type="component" value="Unassembled WGS sequence"/>
</dbReference>
<dbReference type="PANTHER" id="PTHR38776">
    <property type="entry name" value="MLTA-INTERACTING PROTEIN-RELATED"/>
    <property type="match status" value="1"/>
</dbReference>
<keyword evidence="5" id="KW-0998">Cell outer membrane</keyword>
<dbReference type="RefSeq" id="WP_133324633.1">
    <property type="nucleotide sequence ID" value="NZ_SMYL01000001.1"/>
</dbReference>
<feature type="chain" id="PRO_5020336042" evidence="6">
    <location>
        <begin position="22"/>
        <end position="267"/>
    </location>
</feature>
<comment type="caution">
    <text evidence="7">The sequence shown here is derived from an EMBL/GenBank/DDBJ whole genome shotgun (WGS) entry which is preliminary data.</text>
</comment>
<evidence type="ECO:0000256" key="1">
    <source>
        <dbReference type="ARBA" id="ARBA00004442"/>
    </source>
</evidence>
<proteinExistence type="inferred from homology"/>
<evidence type="ECO:0000256" key="6">
    <source>
        <dbReference type="SAM" id="SignalP"/>
    </source>
</evidence>
<evidence type="ECO:0000313" key="7">
    <source>
        <dbReference type="EMBL" id="TDK68200.1"/>
    </source>
</evidence>
<accession>A0A4R5W5J5</accession>
<dbReference type="OrthoDB" id="8585044at2"/>
<keyword evidence="3 6" id="KW-0732">Signal</keyword>
<dbReference type="GO" id="GO:0009279">
    <property type="term" value="C:cell outer membrane"/>
    <property type="evidence" value="ECO:0007669"/>
    <property type="project" value="UniProtKB-SubCell"/>
</dbReference>
<organism evidence="7 8">
    <name type="scientific">Sapientia aquatica</name>
    <dbReference type="NCBI Taxonomy" id="1549640"/>
    <lineage>
        <taxon>Bacteria</taxon>
        <taxon>Pseudomonadati</taxon>
        <taxon>Pseudomonadota</taxon>
        <taxon>Betaproteobacteria</taxon>
        <taxon>Burkholderiales</taxon>
        <taxon>Oxalobacteraceae</taxon>
        <taxon>Sapientia</taxon>
    </lineage>
</organism>
<evidence type="ECO:0000256" key="3">
    <source>
        <dbReference type="ARBA" id="ARBA00022729"/>
    </source>
</evidence>
<comment type="similarity">
    <text evidence="2">Belongs to the MipA/OmpV family.</text>
</comment>
<gene>
    <name evidence="7" type="ORF">E2I14_01235</name>
</gene>
<evidence type="ECO:0000256" key="5">
    <source>
        <dbReference type="ARBA" id="ARBA00023237"/>
    </source>
</evidence>
<protein>
    <submittedName>
        <fullName evidence="7">MipA/OmpV family protein</fullName>
    </submittedName>
</protein>
<dbReference type="EMBL" id="SMYL01000001">
    <property type="protein sequence ID" value="TDK68200.1"/>
    <property type="molecule type" value="Genomic_DNA"/>
</dbReference>
<dbReference type="Pfam" id="PF06629">
    <property type="entry name" value="MipA"/>
    <property type="match status" value="1"/>
</dbReference>
<comment type="subcellular location">
    <subcellularLocation>
        <location evidence="1">Cell outer membrane</location>
    </subcellularLocation>
</comment>
<evidence type="ECO:0000313" key="8">
    <source>
        <dbReference type="Proteomes" id="UP000294829"/>
    </source>
</evidence>
<feature type="signal peptide" evidence="6">
    <location>
        <begin position="1"/>
        <end position="21"/>
    </location>
</feature>
<keyword evidence="8" id="KW-1185">Reference proteome</keyword>
<keyword evidence="4" id="KW-0472">Membrane</keyword>
<dbReference type="PANTHER" id="PTHR38776:SF1">
    <property type="entry name" value="MLTA-INTERACTING PROTEIN-RELATED"/>
    <property type="match status" value="1"/>
</dbReference>
<reference evidence="7 8" key="1">
    <citation type="submission" date="2019-03" db="EMBL/GenBank/DDBJ databases">
        <title>Sapientia aquatica gen. nov., sp. nov., isolated from a crater lake.</title>
        <authorList>
            <person name="Felfoldi T."/>
            <person name="Szabo A."/>
            <person name="Toth E."/>
            <person name="Schumann P."/>
            <person name="Keki Z."/>
            <person name="Marialigeti K."/>
            <person name="Mathe I."/>
        </authorList>
    </citation>
    <scope>NUCLEOTIDE SEQUENCE [LARGE SCALE GENOMIC DNA]</scope>
    <source>
        <strain evidence="7 8">SA-152</strain>
    </source>
</reference>
<evidence type="ECO:0000256" key="2">
    <source>
        <dbReference type="ARBA" id="ARBA00005722"/>
    </source>
</evidence>
<dbReference type="AlphaFoldDB" id="A0A4R5W5J5"/>
<dbReference type="InterPro" id="IPR010583">
    <property type="entry name" value="MipA"/>
</dbReference>